<sequence length="425" mass="47534">MAKSGGKFKLKYGDREIRLELEEKNIISILSAQKTKGLRNPSAKLEQLLAKPINNPSLQQLIREKNAKKFLIIVNDITRPTPYHILLPPLLKELDRIGIEREDIAFLIATGAHRGHTQEENRRVFGERLTSSYHFVNHQCDQDHLIDLGKMKSGNRLLVNPIINQVDFIVTTGVIVPHYIAGFSGGRKSILPGICGRETIEKNHAHMIHPQAVTGNLQGNPAHEEMMEVAEKVTVDFNVNVVTDENGDIIAIVAGELNESWLKGVQICQDTYFTPISKKADVVFVSAGGYPKDINIYQAQKALDNAFQAVKPGGTIVLVAECREGLGNSVFKQWIEEAHSIKDIEERLKERFVLGGHKAYAIAKIAKEVDIILLSSLSKRQVKKLFMTPAEDMKQAINMVREKHGPDFQSYLIPYGSTVLPQKIK</sequence>
<dbReference type="InterPro" id="IPR047926">
    <property type="entry name" value="Ni_dep_LarA"/>
</dbReference>
<dbReference type="InterPro" id="IPR048520">
    <property type="entry name" value="LarA_C"/>
</dbReference>
<feature type="domain" description="Lactate racemase C-terminal" evidence="2">
    <location>
        <begin position="278"/>
        <end position="419"/>
    </location>
</feature>
<evidence type="ECO:0000313" key="3">
    <source>
        <dbReference type="EMBL" id="KUK85828.1"/>
    </source>
</evidence>
<name>A0A101I078_UNCT6</name>
<protein>
    <submittedName>
        <fullName evidence="3">Uncharacterized protein</fullName>
    </submittedName>
</protein>
<dbReference type="InterPro" id="IPR043166">
    <property type="entry name" value="LarA-like_C"/>
</dbReference>
<dbReference type="PANTHER" id="PTHR33171">
    <property type="entry name" value="LAR_N DOMAIN-CONTAINING PROTEIN"/>
    <property type="match status" value="1"/>
</dbReference>
<feature type="domain" description="LarA-like N-terminal" evidence="1">
    <location>
        <begin position="12"/>
        <end position="215"/>
    </location>
</feature>
<dbReference type="InterPro" id="IPR048068">
    <property type="entry name" value="LarA-like"/>
</dbReference>
<evidence type="ECO:0000259" key="2">
    <source>
        <dbReference type="Pfam" id="PF21113"/>
    </source>
</evidence>
<dbReference type="InterPro" id="IPR018657">
    <property type="entry name" value="LarA-like_N"/>
</dbReference>
<proteinExistence type="predicted"/>
<accession>A0A101I078</accession>
<dbReference type="AlphaFoldDB" id="A0A101I078"/>
<reference evidence="4" key="1">
    <citation type="journal article" date="2015" name="MBio">
        <title>Genome-Resolved Metagenomic Analysis Reveals Roles for Candidate Phyla and Other Microbial Community Members in Biogeochemical Transformations in Oil Reservoirs.</title>
        <authorList>
            <person name="Hu P."/>
            <person name="Tom L."/>
            <person name="Singh A."/>
            <person name="Thomas B.C."/>
            <person name="Baker B.J."/>
            <person name="Piceno Y.M."/>
            <person name="Andersen G.L."/>
            <person name="Banfield J.F."/>
        </authorList>
    </citation>
    <scope>NUCLEOTIDE SEQUENCE [LARGE SCALE GENOMIC DNA]</scope>
</reference>
<dbReference type="Gene3D" id="3.90.226.30">
    <property type="match status" value="1"/>
</dbReference>
<gene>
    <name evidence="3" type="ORF">XE03_1878</name>
</gene>
<dbReference type="InterPro" id="IPR029063">
    <property type="entry name" value="SAM-dependent_MTases_sf"/>
</dbReference>
<dbReference type="GO" id="GO:0050043">
    <property type="term" value="F:lactate racemase activity"/>
    <property type="evidence" value="ECO:0007669"/>
    <property type="project" value="InterPro"/>
</dbReference>
<dbReference type="NCBIfam" id="NF033504">
    <property type="entry name" value="Ni_dep_LarA"/>
    <property type="match status" value="1"/>
</dbReference>
<dbReference type="SUPFAM" id="SSF53335">
    <property type="entry name" value="S-adenosyl-L-methionine-dependent methyltransferases"/>
    <property type="match status" value="1"/>
</dbReference>
<dbReference type="Gene3D" id="3.40.50.11440">
    <property type="match status" value="1"/>
</dbReference>
<dbReference type="PANTHER" id="PTHR33171:SF17">
    <property type="entry name" value="LARA-LIKE N-TERMINAL DOMAIN-CONTAINING PROTEIN"/>
    <property type="match status" value="1"/>
</dbReference>
<dbReference type="PATRIC" id="fig|1635277.3.peg.480"/>
<dbReference type="Proteomes" id="UP000053467">
    <property type="component" value="Unassembled WGS sequence"/>
</dbReference>
<comment type="caution">
    <text evidence="3">The sequence shown here is derived from an EMBL/GenBank/DDBJ whole genome shotgun (WGS) entry which is preliminary data.</text>
</comment>
<dbReference type="Pfam" id="PF09861">
    <property type="entry name" value="Lar_N"/>
    <property type="match status" value="1"/>
</dbReference>
<dbReference type="Pfam" id="PF21113">
    <property type="entry name" value="LarA_C"/>
    <property type="match status" value="1"/>
</dbReference>
<organism evidence="3 4">
    <name type="scientific">candidate division TA06 bacterium 34_109</name>
    <dbReference type="NCBI Taxonomy" id="1635277"/>
    <lineage>
        <taxon>Bacteria</taxon>
        <taxon>Bacteria division TA06</taxon>
    </lineage>
</organism>
<evidence type="ECO:0000259" key="1">
    <source>
        <dbReference type="Pfam" id="PF09861"/>
    </source>
</evidence>
<evidence type="ECO:0000313" key="4">
    <source>
        <dbReference type="Proteomes" id="UP000053467"/>
    </source>
</evidence>
<dbReference type="EMBL" id="LGGX01000040">
    <property type="protein sequence ID" value="KUK85828.1"/>
    <property type="molecule type" value="Genomic_DNA"/>
</dbReference>